<sequence>MFVALRLGLVIRILAVAALLVGVLVLLLVGAQSSPGASPRQTPVAPPVDVRAEQPSAVEFPVARSASDGLNIRECAAVTCRKSGVLRPGDSFTGQCWVRGGEVDGDNLWLRGESGYVSAHFLDDPVGAFFNDKTAAVPACDSMARSGETLAVG</sequence>
<keyword evidence="2" id="KW-1185">Reference proteome</keyword>
<accession>A0A4Q7J4L4</accession>
<organism evidence="1 2">
    <name type="scientific">Amycolatopsis suaedae</name>
    <dbReference type="NCBI Taxonomy" id="2510978"/>
    <lineage>
        <taxon>Bacteria</taxon>
        <taxon>Bacillati</taxon>
        <taxon>Actinomycetota</taxon>
        <taxon>Actinomycetes</taxon>
        <taxon>Pseudonocardiales</taxon>
        <taxon>Pseudonocardiaceae</taxon>
        <taxon>Amycolatopsis</taxon>
    </lineage>
</organism>
<evidence type="ECO:0000313" key="2">
    <source>
        <dbReference type="Proteomes" id="UP000292003"/>
    </source>
</evidence>
<name>A0A4Q7J4L4_9PSEU</name>
<dbReference type="OrthoDB" id="3630387at2"/>
<proteinExistence type="predicted"/>
<dbReference type="Proteomes" id="UP000292003">
    <property type="component" value="Unassembled WGS sequence"/>
</dbReference>
<evidence type="ECO:0008006" key="3">
    <source>
        <dbReference type="Google" id="ProtNLM"/>
    </source>
</evidence>
<evidence type="ECO:0000313" key="1">
    <source>
        <dbReference type="EMBL" id="RZQ61979.1"/>
    </source>
</evidence>
<gene>
    <name evidence="1" type="ORF">EWH70_20450</name>
</gene>
<protein>
    <recommendedName>
        <fullName evidence="3">SH3 domain-containing protein</fullName>
    </recommendedName>
</protein>
<dbReference type="AlphaFoldDB" id="A0A4Q7J4L4"/>
<comment type="caution">
    <text evidence="1">The sequence shown here is derived from an EMBL/GenBank/DDBJ whole genome shotgun (WGS) entry which is preliminary data.</text>
</comment>
<reference evidence="1 2" key="1">
    <citation type="submission" date="2019-02" db="EMBL/GenBank/DDBJ databases">
        <title>Draft genome sequence of Amycolatopsis sp. 8-3EHSu isolated from roots of Suaeda maritima.</title>
        <authorList>
            <person name="Duangmal K."/>
            <person name="Chantavorakit T."/>
        </authorList>
    </citation>
    <scope>NUCLEOTIDE SEQUENCE [LARGE SCALE GENOMIC DNA]</scope>
    <source>
        <strain evidence="1 2">8-3EHSu</strain>
    </source>
</reference>
<dbReference type="EMBL" id="SFCC01000010">
    <property type="protein sequence ID" value="RZQ61979.1"/>
    <property type="molecule type" value="Genomic_DNA"/>
</dbReference>
<dbReference type="RefSeq" id="WP_130477072.1">
    <property type="nucleotide sequence ID" value="NZ_SFCC01000010.1"/>
</dbReference>